<feature type="compositionally biased region" description="Low complexity" evidence="6">
    <location>
        <begin position="347"/>
        <end position="359"/>
    </location>
</feature>
<dbReference type="PANTHER" id="PTHR11138:SF5">
    <property type="entry name" value="METHIONYL-TRNA FORMYLTRANSFERASE, MITOCHONDRIAL"/>
    <property type="match status" value="1"/>
</dbReference>
<evidence type="ECO:0000256" key="2">
    <source>
        <dbReference type="ARBA" id="ARBA00012261"/>
    </source>
</evidence>
<dbReference type="Pfam" id="PF02911">
    <property type="entry name" value="Formyl_trans_C"/>
    <property type="match status" value="1"/>
</dbReference>
<keyword evidence="3 5" id="KW-0808">Transferase</keyword>
<dbReference type="InterPro" id="IPR036477">
    <property type="entry name" value="Formyl_transf_N_sf"/>
</dbReference>
<evidence type="ECO:0000259" key="7">
    <source>
        <dbReference type="Pfam" id="PF00551"/>
    </source>
</evidence>
<dbReference type="InterPro" id="IPR041711">
    <property type="entry name" value="Met-tRNA-FMT_N"/>
</dbReference>
<keyword evidence="4 5" id="KW-0648">Protein biosynthesis</keyword>
<dbReference type="Proteomes" id="UP000642509">
    <property type="component" value="Unassembled WGS sequence"/>
</dbReference>
<dbReference type="HAMAP" id="MF_00182">
    <property type="entry name" value="Formyl_trans"/>
    <property type="match status" value="1"/>
</dbReference>
<dbReference type="InterPro" id="IPR005793">
    <property type="entry name" value="Formyl_trans_C"/>
</dbReference>
<evidence type="ECO:0000256" key="6">
    <source>
        <dbReference type="SAM" id="MobiDB-lite"/>
    </source>
</evidence>
<protein>
    <recommendedName>
        <fullName evidence="2 5">Methionyl-tRNA formyltransferase</fullName>
        <ecNumber evidence="2 5">2.1.2.9</ecNumber>
    </recommendedName>
</protein>
<dbReference type="InterPro" id="IPR005794">
    <property type="entry name" value="Fmt"/>
</dbReference>
<dbReference type="SUPFAM" id="SSF50486">
    <property type="entry name" value="FMT C-terminal domain-like"/>
    <property type="match status" value="1"/>
</dbReference>
<evidence type="ECO:0000256" key="3">
    <source>
        <dbReference type="ARBA" id="ARBA00022679"/>
    </source>
</evidence>
<reference evidence="10" key="1">
    <citation type="journal article" date="2019" name="Int. J. Syst. Evol. Microbiol.">
        <title>The Global Catalogue of Microorganisms (GCM) 10K type strain sequencing project: providing services to taxonomists for standard genome sequencing and annotation.</title>
        <authorList>
            <consortium name="The Broad Institute Genomics Platform"/>
            <consortium name="The Broad Institute Genome Sequencing Center for Infectious Disease"/>
            <person name="Wu L."/>
            <person name="Ma J."/>
        </authorList>
    </citation>
    <scope>NUCLEOTIDE SEQUENCE [LARGE SCALE GENOMIC DNA]</scope>
    <source>
        <strain evidence="10">CGMCC 1.7064</strain>
    </source>
</reference>
<feature type="domain" description="Formyl transferase N-terminal" evidence="7">
    <location>
        <begin position="13"/>
        <end position="182"/>
    </location>
</feature>
<evidence type="ECO:0000259" key="8">
    <source>
        <dbReference type="Pfam" id="PF02911"/>
    </source>
</evidence>
<gene>
    <name evidence="5 9" type="primary">fmt</name>
    <name evidence="9" type="ORF">GCM10010977_26010</name>
</gene>
<sequence>MSAAPSDNSTYRILFAGTPDTAVPSLDALVDAGFTIAAVLTRPDAPVGRKRVLTPSPVAARATELGLPILHASRLTGDAGRETLDRIAALDLDAAAVVAYGALVPTAGLDLPRHGWVNLHFSLLPAYRGAAPVQHAVIDQAPQTGACVFQLEEGLDTGPVFSRLVRDLHPGETAGAVLADLAVSGADLLASTMAAILAGTASAEPQSGEPSLAPKLDQADGFVDAARPAAAVAARINGTTPEPGAWALLEEEPPTAAEAAGTAGDRPAQQRVKLIGAVPEDLPEGAADLPVPSPAPSSGHLHRGRKTVHLQCADGTVRLVQVQPAGKKPMSAADWARGLPEGARFQTGSTAETATEGTR</sequence>
<dbReference type="InterPro" id="IPR044135">
    <property type="entry name" value="Met-tRNA-FMT_C"/>
</dbReference>
<dbReference type="EC" id="2.1.2.9" evidence="2 5"/>
<dbReference type="SUPFAM" id="SSF53328">
    <property type="entry name" value="Formyltransferase"/>
    <property type="match status" value="1"/>
</dbReference>
<evidence type="ECO:0000256" key="5">
    <source>
        <dbReference type="HAMAP-Rule" id="MF_00182"/>
    </source>
</evidence>
<dbReference type="PANTHER" id="PTHR11138">
    <property type="entry name" value="METHIONYL-TRNA FORMYLTRANSFERASE"/>
    <property type="match status" value="1"/>
</dbReference>
<dbReference type="RefSeq" id="WP_188806600.1">
    <property type="nucleotide sequence ID" value="NZ_BAAAOU010000007.1"/>
</dbReference>
<feature type="domain" description="Formyl transferase C-terminal" evidence="8">
    <location>
        <begin position="215"/>
        <end position="339"/>
    </location>
</feature>
<organism evidence="9 10">
    <name type="scientific">Citricoccus zhacaiensis</name>
    <dbReference type="NCBI Taxonomy" id="489142"/>
    <lineage>
        <taxon>Bacteria</taxon>
        <taxon>Bacillati</taxon>
        <taxon>Actinomycetota</taxon>
        <taxon>Actinomycetes</taxon>
        <taxon>Micrococcales</taxon>
        <taxon>Micrococcaceae</taxon>
        <taxon>Citricoccus</taxon>
    </lineage>
</organism>
<evidence type="ECO:0000313" key="9">
    <source>
        <dbReference type="EMBL" id="GGO47833.1"/>
    </source>
</evidence>
<comment type="caution">
    <text evidence="9">The sequence shown here is derived from an EMBL/GenBank/DDBJ whole genome shotgun (WGS) entry which is preliminary data.</text>
</comment>
<name>A0ABQ2M789_9MICC</name>
<proteinExistence type="inferred from homology"/>
<feature type="binding site" evidence="5">
    <location>
        <begin position="122"/>
        <end position="125"/>
    </location>
    <ligand>
        <name>(6S)-5,6,7,8-tetrahydrofolate</name>
        <dbReference type="ChEBI" id="CHEBI:57453"/>
    </ligand>
</feature>
<accession>A0ABQ2M789</accession>
<dbReference type="CDD" id="cd08646">
    <property type="entry name" value="FMT_core_Met-tRNA-FMT_N"/>
    <property type="match status" value="1"/>
</dbReference>
<evidence type="ECO:0000313" key="10">
    <source>
        <dbReference type="Proteomes" id="UP000642509"/>
    </source>
</evidence>
<dbReference type="CDD" id="cd08704">
    <property type="entry name" value="Met_tRNA_FMT_C"/>
    <property type="match status" value="1"/>
</dbReference>
<comment type="catalytic activity">
    <reaction evidence="5">
        <text>L-methionyl-tRNA(fMet) + (6R)-10-formyltetrahydrofolate = N-formyl-L-methionyl-tRNA(fMet) + (6S)-5,6,7,8-tetrahydrofolate + H(+)</text>
        <dbReference type="Rhea" id="RHEA:24380"/>
        <dbReference type="Rhea" id="RHEA-COMP:9952"/>
        <dbReference type="Rhea" id="RHEA-COMP:9953"/>
        <dbReference type="ChEBI" id="CHEBI:15378"/>
        <dbReference type="ChEBI" id="CHEBI:57453"/>
        <dbReference type="ChEBI" id="CHEBI:78530"/>
        <dbReference type="ChEBI" id="CHEBI:78844"/>
        <dbReference type="ChEBI" id="CHEBI:195366"/>
        <dbReference type="EC" id="2.1.2.9"/>
    </reaction>
</comment>
<dbReference type="InterPro" id="IPR002376">
    <property type="entry name" value="Formyl_transf_N"/>
</dbReference>
<dbReference type="InterPro" id="IPR011034">
    <property type="entry name" value="Formyl_transferase-like_C_sf"/>
</dbReference>
<dbReference type="EMBL" id="BMLQ01000008">
    <property type="protein sequence ID" value="GGO47833.1"/>
    <property type="molecule type" value="Genomic_DNA"/>
</dbReference>
<dbReference type="Gene3D" id="3.40.50.12230">
    <property type="match status" value="1"/>
</dbReference>
<feature type="region of interest" description="Disordered" evidence="6">
    <location>
        <begin position="337"/>
        <end position="359"/>
    </location>
</feature>
<evidence type="ECO:0000256" key="1">
    <source>
        <dbReference type="ARBA" id="ARBA00010699"/>
    </source>
</evidence>
<keyword evidence="10" id="KW-1185">Reference proteome</keyword>
<comment type="function">
    <text evidence="5">Attaches a formyl group to the free amino group of methionyl-tRNA(fMet). The formyl group appears to play a dual role in the initiator identity of N-formylmethionyl-tRNA by promoting its recognition by IF2 and preventing the misappropriation of this tRNA by the elongation apparatus.</text>
</comment>
<comment type="similarity">
    <text evidence="1 5">Belongs to the Fmt family.</text>
</comment>
<dbReference type="Pfam" id="PF00551">
    <property type="entry name" value="Formyl_trans_N"/>
    <property type="match status" value="1"/>
</dbReference>
<evidence type="ECO:0000256" key="4">
    <source>
        <dbReference type="ARBA" id="ARBA00022917"/>
    </source>
</evidence>